<sequence>MSAQNAAPDPELQGSLSQDARPRITAADHQLLEDLIRMTISKNEFRRKMEKAFPNPQSPFWKLVGTVSAWDEEQLAIICEESCRDGFIQSGKRRRLQRPKGAITVAHGKVMRALTDFARLTDIQQAYTYQDLRVAQEKLEADLAELDNHEDALRADLNLFQLRDMLDRYERNFLLRVQNTSCWFDAKCCHEQARMRYEALAAKRSRISFFGQSALEEQIKLADQQAKIAKAALDRFVVDVDVGTSDDGWLFQPHAES</sequence>
<evidence type="ECO:0000313" key="4">
    <source>
        <dbReference type="Proteomes" id="UP000054845"/>
    </source>
</evidence>
<keyword evidence="4" id="KW-1185">Reference proteome</keyword>
<evidence type="ECO:0000313" key="3">
    <source>
        <dbReference type="EMBL" id="CEH12140.1"/>
    </source>
</evidence>
<feature type="coiled-coil region" evidence="1">
    <location>
        <begin position="129"/>
        <end position="156"/>
    </location>
</feature>
<accession>A0A0P1B873</accession>
<proteinExistence type="predicted"/>
<dbReference type="EMBL" id="CCYA01000118">
    <property type="protein sequence ID" value="CEH12140.1"/>
    <property type="molecule type" value="Genomic_DNA"/>
</dbReference>
<evidence type="ECO:0000256" key="1">
    <source>
        <dbReference type="SAM" id="Coils"/>
    </source>
</evidence>
<organism evidence="3 4">
    <name type="scientific">Ceraceosorus bombacis</name>
    <dbReference type="NCBI Taxonomy" id="401625"/>
    <lineage>
        <taxon>Eukaryota</taxon>
        <taxon>Fungi</taxon>
        <taxon>Dikarya</taxon>
        <taxon>Basidiomycota</taxon>
        <taxon>Ustilaginomycotina</taxon>
        <taxon>Exobasidiomycetes</taxon>
        <taxon>Ceraceosorales</taxon>
        <taxon>Ceraceosoraceae</taxon>
        <taxon>Ceraceosorus</taxon>
    </lineage>
</organism>
<feature type="region of interest" description="Disordered" evidence="2">
    <location>
        <begin position="1"/>
        <end position="20"/>
    </location>
</feature>
<dbReference type="AlphaFoldDB" id="A0A0P1B873"/>
<name>A0A0P1B873_9BASI</name>
<dbReference type="Proteomes" id="UP000054845">
    <property type="component" value="Unassembled WGS sequence"/>
</dbReference>
<keyword evidence="1" id="KW-0175">Coiled coil</keyword>
<evidence type="ECO:0000256" key="2">
    <source>
        <dbReference type="SAM" id="MobiDB-lite"/>
    </source>
</evidence>
<protein>
    <submittedName>
        <fullName evidence="3">Uncharacterized protein</fullName>
    </submittedName>
</protein>
<reference evidence="3 4" key="1">
    <citation type="submission" date="2014-09" db="EMBL/GenBank/DDBJ databases">
        <authorList>
            <person name="Magalhaes I.L.F."/>
            <person name="Oliveira U."/>
            <person name="Santos F.R."/>
            <person name="Vidigal T.H.D.A."/>
            <person name="Brescovit A.D."/>
            <person name="Santos A.J."/>
        </authorList>
    </citation>
    <scope>NUCLEOTIDE SEQUENCE [LARGE SCALE GENOMIC DNA]</scope>
</reference>